<accession>A0ABD3AH80</accession>
<dbReference type="EMBL" id="JBJUIK010000004">
    <property type="protein sequence ID" value="KAL3530197.1"/>
    <property type="molecule type" value="Genomic_DNA"/>
</dbReference>
<sequence>MKAHRKALEARVEKLSNEKTALDEVNNKLLDKVLEERQRTHEYRINWNSECCKQERKIRKQDMEIRELTRKLMEVEEHALGEAELSKKIKLSLKELQDNMVLKIIEAKMNMELRLMNI</sequence>
<keyword evidence="3" id="KW-1185">Reference proteome</keyword>
<feature type="coiled-coil region" evidence="1">
    <location>
        <begin position="5"/>
        <end position="32"/>
    </location>
</feature>
<name>A0ABD3AH80_9GENT</name>
<organism evidence="2 3">
    <name type="scientific">Cinchona calisaya</name>
    <dbReference type="NCBI Taxonomy" id="153742"/>
    <lineage>
        <taxon>Eukaryota</taxon>
        <taxon>Viridiplantae</taxon>
        <taxon>Streptophyta</taxon>
        <taxon>Embryophyta</taxon>
        <taxon>Tracheophyta</taxon>
        <taxon>Spermatophyta</taxon>
        <taxon>Magnoliopsida</taxon>
        <taxon>eudicotyledons</taxon>
        <taxon>Gunneridae</taxon>
        <taxon>Pentapetalae</taxon>
        <taxon>asterids</taxon>
        <taxon>lamiids</taxon>
        <taxon>Gentianales</taxon>
        <taxon>Rubiaceae</taxon>
        <taxon>Cinchonoideae</taxon>
        <taxon>Cinchoneae</taxon>
        <taxon>Cinchona</taxon>
    </lineage>
</organism>
<reference evidence="2 3" key="1">
    <citation type="submission" date="2024-11" db="EMBL/GenBank/DDBJ databases">
        <title>A near-complete genome assembly of Cinchona calisaya.</title>
        <authorList>
            <person name="Lian D.C."/>
            <person name="Zhao X.W."/>
            <person name="Wei L."/>
        </authorList>
    </citation>
    <scope>NUCLEOTIDE SEQUENCE [LARGE SCALE GENOMIC DNA]</scope>
    <source>
        <tissue evidence="2">Nenye</tissue>
    </source>
</reference>
<evidence type="ECO:0000256" key="1">
    <source>
        <dbReference type="SAM" id="Coils"/>
    </source>
</evidence>
<evidence type="ECO:0000313" key="2">
    <source>
        <dbReference type="EMBL" id="KAL3530197.1"/>
    </source>
</evidence>
<protein>
    <submittedName>
        <fullName evidence="2">Uncharacterized protein</fullName>
    </submittedName>
</protein>
<dbReference type="Proteomes" id="UP001630127">
    <property type="component" value="Unassembled WGS sequence"/>
</dbReference>
<evidence type="ECO:0000313" key="3">
    <source>
        <dbReference type="Proteomes" id="UP001630127"/>
    </source>
</evidence>
<comment type="caution">
    <text evidence="2">The sequence shown here is derived from an EMBL/GenBank/DDBJ whole genome shotgun (WGS) entry which is preliminary data.</text>
</comment>
<keyword evidence="1" id="KW-0175">Coiled coil</keyword>
<proteinExistence type="predicted"/>
<dbReference type="AlphaFoldDB" id="A0ABD3AH80"/>
<gene>
    <name evidence="2" type="ORF">ACH5RR_009519</name>
</gene>